<name>A0A6S7F2Y2_9BURK</name>
<accession>A0A6S7F2Y2</accession>
<reference evidence="1 2" key="1">
    <citation type="submission" date="2020-04" db="EMBL/GenBank/DDBJ databases">
        <authorList>
            <person name="De Canck E."/>
        </authorList>
    </citation>
    <scope>NUCLEOTIDE SEQUENCE [LARGE SCALE GENOMIC DNA]</scope>
    <source>
        <strain evidence="1 2">LMG 6000</strain>
    </source>
</reference>
<dbReference type="EMBL" id="CADILH010000005">
    <property type="protein sequence ID" value="CAB3933841.1"/>
    <property type="molecule type" value="Genomic_DNA"/>
</dbReference>
<dbReference type="KEGG" id="ais:BUW96_12305"/>
<gene>
    <name evidence="1" type="ORF">LMG6000_03441</name>
</gene>
<dbReference type="Proteomes" id="UP000494183">
    <property type="component" value="Unassembled WGS sequence"/>
</dbReference>
<evidence type="ECO:0000313" key="1">
    <source>
        <dbReference type="EMBL" id="CAB3933841.1"/>
    </source>
</evidence>
<evidence type="ECO:0008006" key="3">
    <source>
        <dbReference type="Google" id="ProtNLM"/>
    </source>
</evidence>
<protein>
    <recommendedName>
        <fullName evidence="3">DUF3606 domain-containing protein</fullName>
    </recommendedName>
</protein>
<dbReference type="GeneID" id="92767289"/>
<dbReference type="RefSeq" id="WP_076817810.1">
    <property type="nucleotide sequence ID" value="NZ_CADIJK010000003.1"/>
</dbReference>
<sequence>MDKLNTLAPSERWWVNVNEQRDLEYWMEKLGATEEEIRQAVAVVGVSVSAIKRQLNK</sequence>
<dbReference type="InterPro" id="IPR022037">
    <property type="entry name" value="DUF3606"/>
</dbReference>
<dbReference type="Pfam" id="PF12244">
    <property type="entry name" value="DUF3606"/>
    <property type="match status" value="1"/>
</dbReference>
<proteinExistence type="predicted"/>
<evidence type="ECO:0000313" key="2">
    <source>
        <dbReference type="Proteomes" id="UP000494183"/>
    </source>
</evidence>
<dbReference type="AlphaFoldDB" id="A0A6S7F2Y2"/>
<keyword evidence="2" id="KW-1185">Reference proteome</keyword>
<organism evidence="1 2">
    <name type="scientific">Achromobacter insolitus</name>
    <dbReference type="NCBI Taxonomy" id="217204"/>
    <lineage>
        <taxon>Bacteria</taxon>
        <taxon>Pseudomonadati</taxon>
        <taxon>Pseudomonadota</taxon>
        <taxon>Betaproteobacteria</taxon>
        <taxon>Burkholderiales</taxon>
        <taxon>Alcaligenaceae</taxon>
        <taxon>Achromobacter</taxon>
    </lineage>
</organism>